<dbReference type="InterPro" id="IPR036513">
    <property type="entry name" value="STAS_dom_sf"/>
</dbReference>
<dbReference type="SUPFAM" id="SSF52091">
    <property type="entry name" value="SpoIIaa-like"/>
    <property type="match status" value="1"/>
</dbReference>
<name>A0A7X1B6C3_9BACT</name>
<evidence type="ECO:0000313" key="3">
    <source>
        <dbReference type="Proteomes" id="UP000526501"/>
    </source>
</evidence>
<reference evidence="2 3" key="1">
    <citation type="submission" date="2020-07" db="EMBL/GenBank/DDBJ databases">
        <authorList>
            <person name="Feng X."/>
        </authorList>
    </citation>
    <scope>NUCLEOTIDE SEQUENCE [LARGE SCALE GENOMIC DNA]</scope>
    <source>
        <strain evidence="2 3">JCM23202</strain>
    </source>
</reference>
<sequence>MKQNQEGDNTRYQTGEHLIVEDVLEAKEKILKALGRNSKLILDLSQLNQVDTFGIQLLASALKSSSADYIKIENPTEDFRATCRKVGLFSICTETP</sequence>
<accession>A0A7X1B6C3</accession>
<evidence type="ECO:0000313" key="2">
    <source>
        <dbReference type="EMBL" id="MBC2606430.1"/>
    </source>
</evidence>
<dbReference type="Proteomes" id="UP000526501">
    <property type="component" value="Unassembled WGS sequence"/>
</dbReference>
<keyword evidence="3" id="KW-1185">Reference proteome</keyword>
<proteinExistence type="predicted"/>
<comment type="caution">
    <text evidence="2">The sequence shown here is derived from an EMBL/GenBank/DDBJ whole genome shotgun (WGS) entry which is preliminary data.</text>
</comment>
<protein>
    <submittedName>
        <fullName evidence="2">STAS domain-containing protein</fullName>
    </submittedName>
</protein>
<dbReference type="PROSITE" id="PS50801">
    <property type="entry name" value="STAS"/>
    <property type="match status" value="1"/>
</dbReference>
<organism evidence="2 3">
    <name type="scientific">Pelagicoccus albus</name>
    <dbReference type="NCBI Taxonomy" id="415222"/>
    <lineage>
        <taxon>Bacteria</taxon>
        <taxon>Pseudomonadati</taxon>
        <taxon>Verrucomicrobiota</taxon>
        <taxon>Opitutia</taxon>
        <taxon>Puniceicoccales</taxon>
        <taxon>Pelagicoccaceae</taxon>
        <taxon>Pelagicoccus</taxon>
    </lineage>
</organism>
<dbReference type="InterPro" id="IPR002645">
    <property type="entry name" value="STAS_dom"/>
</dbReference>
<feature type="domain" description="STAS" evidence="1">
    <location>
        <begin position="27"/>
        <end position="96"/>
    </location>
</feature>
<evidence type="ECO:0000259" key="1">
    <source>
        <dbReference type="PROSITE" id="PS50801"/>
    </source>
</evidence>
<dbReference type="Pfam" id="PF01740">
    <property type="entry name" value="STAS"/>
    <property type="match status" value="1"/>
</dbReference>
<dbReference type="RefSeq" id="WP_185660304.1">
    <property type="nucleotide sequence ID" value="NZ_CAWPOO010000012.1"/>
</dbReference>
<gene>
    <name evidence="2" type="ORF">H5P27_10280</name>
</gene>
<dbReference type="EMBL" id="JACHVC010000012">
    <property type="protein sequence ID" value="MBC2606430.1"/>
    <property type="molecule type" value="Genomic_DNA"/>
</dbReference>
<dbReference type="AlphaFoldDB" id="A0A7X1B6C3"/>
<dbReference type="Gene3D" id="3.30.750.24">
    <property type="entry name" value="STAS domain"/>
    <property type="match status" value="1"/>
</dbReference>